<evidence type="ECO:0000259" key="1">
    <source>
        <dbReference type="PROSITE" id="PS51819"/>
    </source>
</evidence>
<dbReference type="AlphaFoldDB" id="A0A543AXC6"/>
<proteinExistence type="predicted"/>
<accession>A0A543AXC6</accession>
<sequence>MSGRIERRVPGLIYADVAAAQTFLIEVFGLAAGPLHRGDDGTVTHAEVAAGDGVIWLHPESARFNLRSPRTVGADTAGLSIMVNDVNAHYAHVRDAGAVIVYGPADMPYGVREFGARDLEDRLWSFMSPMD</sequence>
<protein>
    <submittedName>
        <fullName evidence="2">Putative glyoxalase superfamily protein PhnB</fullName>
    </submittedName>
</protein>
<gene>
    <name evidence="2" type="ORF">FB566_2784</name>
</gene>
<dbReference type="Pfam" id="PF00903">
    <property type="entry name" value="Glyoxalase"/>
    <property type="match status" value="1"/>
</dbReference>
<dbReference type="Gene3D" id="3.30.720.120">
    <property type="match status" value="1"/>
</dbReference>
<dbReference type="EMBL" id="VFOW01000001">
    <property type="protein sequence ID" value="TQL77232.1"/>
    <property type="molecule type" value="Genomic_DNA"/>
</dbReference>
<reference evidence="2 3" key="1">
    <citation type="submission" date="2019-06" db="EMBL/GenBank/DDBJ databases">
        <title>Sequencing the genomes of 1000 actinobacteria strains.</title>
        <authorList>
            <person name="Klenk H.-P."/>
        </authorList>
    </citation>
    <scope>NUCLEOTIDE SEQUENCE [LARGE SCALE GENOMIC DNA]</scope>
    <source>
        <strain evidence="2 3">DSM 45928</strain>
    </source>
</reference>
<organism evidence="2 3">
    <name type="scientific">Stackebrandtia endophytica</name>
    <dbReference type="NCBI Taxonomy" id="1496996"/>
    <lineage>
        <taxon>Bacteria</taxon>
        <taxon>Bacillati</taxon>
        <taxon>Actinomycetota</taxon>
        <taxon>Actinomycetes</taxon>
        <taxon>Glycomycetales</taxon>
        <taxon>Glycomycetaceae</taxon>
        <taxon>Stackebrandtia</taxon>
    </lineage>
</organism>
<dbReference type="InParanoid" id="A0A543AXC6"/>
<dbReference type="PROSITE" id="PS51819">
    <property type="entry name" value="VOC"/>
    <property type="match status" value="1"/>
</dbReference>
<comment type="caution">
    <text evidence="2">The sequence shown here is derived from an EMBL/GenBank/DDBJ whole genome shotgun (WGS) entry which is preliminary data.</text>
</comment>
<evidence type="ECO:0000313" key="2">
    <source>
        <dbReference type="EMBL" id="TQL77232.1"/>
    </source>
</evidence>
<dbReference type="InterPro" id="IPR037523">
    <property type="entry name" value="VOC_core"/>
</dbReference>
<keyword evidence="3" id="KW-1185">Reference proteome</keyword>
<dbReference type="Gene3D" id="3.30.720.110">
    <property type="match status" value="1"/>
</dbReference>
<dbReference type="SUPFAM" id="SSF54593">
    <property type="entry name" value="Glyoxalase/Bleomycin resistance protein/Dihydroxybiphenyl dioxygenase"/>
    <property type="match status" value="1"/>
</dbReference>
<dbReference type="InterPro" id="IPR029068">
    <property type="entry name" value="Glyas_Bleomycin-R_OHBP_Dase"/>
</dbReference>
<evidence type="ECO:0000313" key="3">
    <source>
        <dbReference type="Proteomes" id="UP000317043"/>
    </source>
</evidence>
<name>A0A543AXC6_9ACTN</name>
<dbReference type="Proteomes" id="UP000317043">
    <property type="component" value="Unassembled WGS sequence"/>
</dbReference>
<feature type="domain" description="VOC" evidence="1">
    <location>
        <begin position="4"/>
        <end position="129"/>
    </location>
</feature>
<dbReference type="InterPro" id="IPR004360">
    <property type="entry name" value="Glyas_Fos-R_dOase_dom"/>
</dbReference>